<protein>
    <submittedName>
        <fullName evidence="1">Uncharacterized protein</fullName>
    </submittedName>
</protein>
<sequence length="43" mass="5029">MHRPGRVPEPDSQRRDKTARVAIDADTDVHLHLQEHPHARLLR</sequence>
<accession>A0A291PBP5</accession>
<dbReference type="Proteomes" id="UP000219993">
    <property type="component" value="Chromosome"/>
</dbReference>
<dbReference type="EMBL" id="CP021435">
    <property type="protein sequence ID" value="ATJ84302.1"/>
    <property type="molecule type" value="Genomic_DNA"/>
</dbReference>
<organism evidence="1 2">
    <name type="scientific">Halomonas beimenensis</name>
    <dbReference type="NCBI Taxonomy" id="475662"/>
    <lineage>
        <taxon>Bacteria</taxon>
        <taxon>Pseudomonadati</taxon>
        <taxon>Pseudomonadota</taxon>
        <taxon>Gammaproteobacteria</taxon>
        <taxon>Oceanospirillales</taxon>
        <taxon>Halomonadaceae</taxon>
        <taxon>Halomonas</taxon>
    </lineage>
</organism>
<reference evidence="1 2" key="1">
    <citation type="journal article" date="2017" name="Sci. Rep.">
        <title>Revealing the Saline Adaptation Strategies of the Halophilic Bacterium Halomonas beimenensis through High-throughput Omics and Transposon Mutagenesis Approaches.</title>
        <authorList>
            <person name="Chen Y.H."/>
            <person name="Lin S.S."/>
            <person name="Shyu Y.T."/>
        </authorList>
    </citation>
    <scope>NUCLEOTIDE SEQUENCE [LARGE SCALE GENOMIC DNA]</scope>
    <source>
        <strain evidence="1 2">NTU-111</strain>
    </source>
</reference>
<name>A0A291PBP5_9GAMM</name>
<keyword evidence="2" id="KW-1185">Reference proteome</keyword>
<proteinExistence type="predicted"/>
<evidence type="ECO:0000313" key="1">
    <source>
        <dbReference type="EMBL" id="ATJ84302.1"/>
    </source>
</evidence>
<dbReference type="RefSeq" id="WP_379802288.1">
    <property type="nucleotide sequence ID" value="NZ_JBHSJU010000001.1"/>
</dbReference>
<gene>
    <name evidence="1" type="ORF">BEI_3315</name>
</gene>
<dbReference type="KEGG" id="hbe:BEI_3315"/>
<evidence type="ECO:0000313" key="2">
    <source>
        <dbReference type="Proteomes" id="UP000219993"/>
    </source>
</evidence>
<dbReference type="AlphaFoldDB" id="A0A291PBP5"/>